<feature type="compositionally biased region" description="Polar residues" evidence="1">
    <location>
        <begin position="37"/>
        <end position="49"/>
    </location>
</feature>
<organism evidence="2 3">
    <name type="scientific">Psilocybe cyanescens</name>
    <dbReference type="NCBI Taxonomy" id="93625"/>
    <lineage>
        <taxon>Eukaryota</taxon>
        <taxon>Fungi</taxon>
        <taxon>Dikarya</taxon>
        <taxon>Basidiomycota</taxon>
        <taxon>Agaricomycotina</taxon>
        <taxon>Agaricomycetes</taxon>
        <taxon>Agaricomycetidae</taxon>
        <taxon>Agaricales</taxon>
        <taxon>Agaricineae</taxon>
        <taxon>Strophariaceae</taxon>
        <taxon>Psilocybe</taxon>
    </lineage>
</organism>
<reference evidence="2 3" key="1">
    <citation type="journal article" date="2018" name="Evol. Lett.">
        <title>Horizontal gene cluster transfer increased hallucinogenic mushroom diversity.</title>
        <authorList>
            <person name="Reynolds H.T."/>
            <person name="Vijayakumar V."/>
            <person name="Gluck-Thaler E."/>
            <person name="Korotkin H.B."/>
            <person name="Matheny P.B."/>
            <person name="Slot J.C."/>
        </authorList>
    </citation>
    <scope>NUCLEOTIDE SEQUENCE [LARGE SCALE GENOMIC DNA]</scope>
    <source>
        <strain evidence="2 3">2631</strain>
    </source>
</reference>
<feature type="compositionally biased region" description="Basic and acidic residues" evidence="1">
    <location>
        <begin position="128"/>
        <end position="137"/>
    </location>
</feature>
<protein>
    <submittedName>
        <fullName evidence="2">Uncharacterized protein</fullName>
    </submittedName>
</protein>
<feature type="region of interest" description="Disordered" evidence="1">
    <location>
        <begin position="1"/>
        <end position="59"/>
    </location>
</feature>
<evidence type="ECO:0000313" key="3">
    <source>
        <dbReference type="Proteomes" id="UP000283269"/>
    </source>
</evidence>
<dbReference type="AlphaFoldDB" id="A0A409WKP4"/>
<keyword evidence="3" id="KW-1185">Reference proteome</keyword>
<name>A0A409WKP4_PSICY</name>
<evidence type="ECO:0000313" key="2">
    <source>
        <dbReference type="EMBL" id="PPQ79086.1"/>
    </source>
</evidence>
<proteinExistence type="predicted"/>
<evidence type="ECO:0000256" key="1">
    <source>
        <dbReference type="SAM" id="MobiDB-lite"/>
    </source>
</evidence>
<feature type="region of interest" description="Disordered" evidence="1">
    <location>
        <begin position="274"/>
        <end position="306"/>
    </location>
</feature>
<dbReference type="EMBL" id="NHYD01003394">
    <property type="protein sequence ID" value="PPQ79086.1"/>
    <property type="molecule type" value="Genomic_DNA"/>
</dbReference>
<feature type="compositionally biased region" description="Polar residues" evidence="1">
    <location>
        <begin position="96"/>
        <end position="108"/>
    </location>
</feature>
<gene>
    <name evidence="2" type="ORF">CVT25_002311</name>
</gene>
<comment type="caution">
    <text evidence="2">The sequence shown here is derived from an EMBL/GenBank/DDBJ whole genome shotgun (WGS) entry which is preliminary data.</text>
</comment>
<feature type="compositionally biased region" description="Low complexity" evidence="1">
    <location>
        <begin position="275"/>
        <end position="306"/>
    </location>
</feature>
<sequence length="394" mass="44034">MKAIYRRSIEASSSSRGPHEDDNLEHPPSAFLRVSPRQPQRPITVSSARPKSLEPNGQIRDLVSLHTSTIFPIDDKSGHLTHTSRRRRLASLPCPSKSQFSQTSQLNQFPPPPPTVSQQKKKHTQHRRSTDEHDDKRHQSHIFKLSEDDIPPDLPEIRPRGRPAIREMSKPTPVKIKQKIPSNNKLVERKHVTAPRQGSRSPSVSKISPVYPPVTRSASCMTISELNIAPPLPHSSTLNARRSSLLSRPLPLPPISGYESQRITSPRYGKYYYHSRSPSRSLSRPPSPRLRPSTGLSPRTAFSRSSSSPALISSFTRFSPMIYYSNFLSRGQRTFSPPISPIGNTIQGGMQLESPRSSTVSTSRSLLVAQRPTILPTQPIVAPVQKDSRRKKPS</sequence>
<feature type="region of interest" description="Disordered" evidence="1">
    <location>
        <begin position="91"/>
        <end position="142"/>
    </location>
</feature>
<accession>A0A409WKP4</accession>
<dbReference type="InParanoid" id="A0A409WKP4"/>
<dbReference type="Proteomes" id="UP000283269">
    <property type="component" value="Unassembled WGS sequence"/>
</dbReference>